<accession>A0AAE1CQC7</accession>
<dbReference type="InterPro" id="IPR049162">
    <property type="entry name" value="GH59_C"/>
</dbReference>
<keyword evidence="4" id="KW-1185">Reference proteome</keyword>
<sequence length="205" mass="23030">IYTLSTITTETKEAHPNPPQPSPFPQVVSDMFEEYPENSGRNYLAPQIGSLEVRNVNGKRVARQTVLQRPVYWSEMRFTVWFAIPANNGTSGVFVAVRVDRGGCQVQNAQGIFFFVFPSTRKFIVSNDIARKYVLKEGWLPSATYREHVISLEIHKGVAIGKFDSRQAFNISAPETPKNGFAAVGTDNYGYIDLHQYLLQGPQTL</sequence>
<dbReference type="AlphaFoldDB" id="A0AAE1CQC7"/>
<feature type="non-terminal residue" evidence="3">
    <location>
        <position position="1"/>
    </location>
</feature>
<dbReference type="Pfam" id="PF21708">
    <property type="entry name" value="Glyco_hydro_59_C"/>
    <property type="match status" value="1"/>
</dbReference>
<organism evidence="3 4">
    <name type="scientific">Elysia crispata</name>
    <name type="common">lettuce slug</name>
    <dbReference type="NCBI Taxonomy" id="231223"/>
    <lineage>
        <taxon>Eukaryota</taxon>
        <taxon>Metazoa</taxon>
        <taxon>Spiralia</taxon>
        <taxon>Lophotrochozoa</taxon>
        <taxon>Mollusca</taxon>
        <taxon>Gastropoda</taxon>
        <taxon>Heterobranchia</taxon>
        <taxon>Euthyneura</taxon>
        <taxon>Panpulmonata</taxon>
        <taxon>Sacoglossa</taxon>
        <taxon>Placobranchoidea</taxon>
        <taxon>Plakobranchidae</taxon>
        <taxon>Elysia</taxon>
    </lineage>
</organism>
<evidence type="ECO:0000256" key="1">
    <source>
        <dbReference type="SAM" id="MobiDB-lite"/>
    </source>
</evidence>
<proteinExistence type="predicted"/>
<dbReference type="InterPro" id="IPR001286">
    <property type="entry name" value="Glyco_hydro_59"/>
</dbReference>
<dbReference type="PANTHER" id="PTHR15172:SF1">
    <property type="entry name" value="GALACTOCEREBROSIDASE"/>
    <property type="match status" value="1"/>
</dbReference>
<dbReference type="GO" id="GO:0004336">
    <property type="term" value="F:galactosylceramidase activity"/>
    <property type="evidence" value="ECO:0007669"/>
    <property type="project" value="InterPro"/>
</dbReference>
<protein>
    <recommendedName>
        <fullName evidence="2">Glycosyl hydrolase family 59 C-terminal lectin domain-containing protein</fullName>
    </recommendedName>
</protein>
<gene>
    <name evidence="3" type="ORF">RRG08_066154</name>
</gene>
<dbReference type="EMBL" id="JAWDGP010007254">
    <property type="protein sequence ID" value="KAK3727187.1"/>
    <property type="molecule type" value="Genomic_DNA"/>
</dbReference>
<reference evidence="3" key="1">
    <citation type="journal article" date="2023" name="G3 (Bethesda)">
        <title>A reference genome for the long-term kleptoplast-retaining sea slug Elysia crispata morphotype clarki.</title>
        <authorList>
            <person name="Eastman K.E."/>
            <person name="Pendleton A.L."/>
            <person name="Shaikh M.A."/>
            <person name="Suttiyut T."/>
            <person name="Ogas R."/>
            <person name="Tomko P."/>
            <person name="Gavelis G."/>
            <person name="Widhalm J.R."/>
            <person name="Wisecaver J.H."/>
        </authorList>
    </citation>
    <scope>NUCLEOTIDE SEQUENCE</scope>
    <source>
        <strain evidence="3">ECLA1</strain>
    </source>
</reference>
<dbReference type="GO" id="GO:0016020">
    <property type="term" value="C:membrane"/>
    <property type="evidence" value="ECO:0007669"/>
    <property type="project" value="GOC"/>
</dbReference>
<evidence type="ECO:0000313" key="4">
    <source>
        <dbReference type="Proteomes" id="UP001283361"/>
    </source>
</evidence>
<comment type="caution">
    <text evidence="3">The sequence shown here is derived from an EMBL/GenBank/DDBJ whole genome shotgun (WGS) entry which is preliminary data.</text>
</comment>
<dbReference type="Gene3D" id="2.60.120.560">
    <property type="entry name" value="Exo-inulinase, domain 1"/>
    <property type="match status" value="1"/>
</dbReference>
<dbReference type="PANTHER" id="PTHR15172">
    <property type="entry name" value="GALACTOCEREBROSIDASE"/>
    <property type="match status" value="1"/>
</dbReference>
<dbReference type="Proteomes" id="UP001283361">
    <property type="component" value="Unassembled WGS sequence"/>
</dbReference>
<dbReference type="GO" id="GO:0006683">
    <property type="term" value="P:galactosylceramide catabolic process"/>
    <property type="evidence" value="ECO:0007669"/>
    <property type="project" value="InterPro"/>
</dbReference>
<feature type="domain" description="Glycosyl hydrolase family 59 C-terminal lectin" evidence="2">
    <location>
        <begin position="72"/>
        <end position="196"/>
    </location>
</feature>
<feature type="region of interest" description="Disordered" evidence="1">
    <location>
        <begin position="1"/>
        <end position="23"/>
    </location>
</feature>
<name>A0AAE1CQC7_9GAST</name>
<evidence type="ECO:0000259" key="2">
    <source>
        <dbReference type="Pfam" id="PF21708"/>
    </source>
</evidence>
<dbReference type="GO" id="GO:0005764">
    <property type="term" value="C:lysosome"/>
    <property type="evidence" value="ECO:0007669"/>
    <property type="project" value="TreeGrafter"/>
</dbReference>
<evidence type="ECO:0000313" key="3">
    <source>
        <dbReference type="EMBL" id="KAK3727187.1"/>
    </source>
</evidence>